<gene>
    <name evidence="4" type="ORF">VitviT2T_022771</name>
</gene>
<dbReference type="InterPro" id="IPR007587">
    <property type="entry name" value="SAPS"/>
</dbReference>
<keyword evidence="5" id="KW-1185">Reference proteome</keyword>
<organism evidence="4 5">
    <name type="scientific">Vitis vinifera</name>
    <name type="common">Grape</name>
    <dbReference type="NCBI Taxonomy" id="29760"/>
    <lineage>
        <taxon>Eukaryota</taxon>
        <taxon>Viridiplantae</taxon>
        <taxon>Streptophyta</taxon>
        <taxon>Embryophyta</taxon>
        <taxon>Tracheophyta</taxon>
        <taxon>Spermatophyta</taxon>
        <taxon>Magnoliopsida</taxon>
        <taxon>eudicotyledons</taxon>
        <taxon>Gunneridae</taxon>
        <taxon>Pentapetalae</taxon>
        <taxon>rosids</taxon>
        <taxon>Vitales</taxon>
        <taxon>Vitaceae</taxon>
        <taxon>Viteae</taxon>
        <taxon>Vitis</taxon>
    </lineage>
</organism>
<keyword evidence="2" id="KW-0131">Cell cycle</keyword>
<evidence type="ECO:0000313" key="4">
    <source>
        <dbReference type="EMBL" id="WKA04764.1"/>
    </source>
</evidence>
<accession>A0ABY9DC83</accession>
<sequence>MKEESVVPAPAAKLSSPSFVERIFDRAWEDSHTESGLVRSSSICISLLDPKRAVSSLFSRSIRNQHIKFYPQPPGELRPPLGKRRLIKNVEFIAVLLRTGNEIAEKELVSSGAIQRILVFFFEYPYNNSLHHHEESIILSCLESIGKMPEDSSSWTNLQEHQLLNQSMHCRKLREPWKMEKKWEDYTPKEWVEKYSSLLMARALEIQDIFSNLKFSLDGDKNEANGNPENSDENAVDGKNAKFICYWNTEMLKPANTGRAWGEDRTLPIAVDGLEKSEMKERSEIKPDASPNAMSTKPVVSKGLFLMLDQG</sequence>
<evidence type="ECO:0000256" key="2">
    <source>
        <dbReference type="ARBA" id="ARBA00023306"/>
    </source>
</evidence>
<dbReference type="Pfam" id="PF04499">
    <property type="entry name" value="SAPS"/>
    <property type="match status" value="1"/>
</dbReference>
<dbReference type="EMBL" id="CP126662">
    <property type="protein sequence ID" value="WKA04764.1"/>
    <property type="molecule type" value="Genomic_DNA"/>
</dbReference>
<dbReference type="PANTHER" id="PTHR12634">
    <property type="entry name" value="SIT4 YEAST -ASSOCIATING PROTEIN-RELATED"/>
    <property type="match status" value="1"/>
</dbReference>
<proteinExistence type="inferred from homology"/>
<reference evidence="4 5" key="1">
    <citation type="journal article" date="2023" name="Hortic Res">
        <title>The complete reference genome for grapevine (Vitis vinifera L.) genetics and breeding.</title>
        <authorList>
            <person name="Shi X."/>
            <person name="Cao S."/>
            <person name="Wang X."/>
            <person name="Huang S."/>
            <person name="Wang Y."/>
            <person name="Liu Z."/>
            <person name="Liu W."/>
            <person name="Leng X."/>
            <person name="Peng Y."/>
            <person name="Wang N."/>
            <person name="Wang Y."/>
            <person name="Ma Z."/>
            <person name="Xu X."/>
            <person name="Zhang F."/>
            <person name="Xue H."/>
            <person name="Zhong H."/>
            <person name="Wang Y."/>
            <person name="Zhang K."/>
            <person name="Velt A."/>
            <person name="Avia K."/>
            <person name="Holtgrawe D."/>
            <person name="Grimplet J."/>
            <person name="Matus J.T."/>
            <person name="Ware D."/>
            <person name="Wu X."/>
            <person name="Wang H."/>
            <person name="Liu C."/>
            <person name="Fang Y."/>
            <person name="Rustenholz C."/>
            <person name="Cheng Z."/>
            <person name="Xiao H."/>
            <person name="Zhou Y."/>
        </authorList>
    </citation>
    <scope>NUCLEOTIDE SEQUENCE [LARGE SCALE GENOMIC DNA]</scope>
    <source>
        <strain evidence="5">cv. Pinot noir / PN40024</strain>
        <tissue evidence="4">Leaf</tissue>
    </source>
</reference>
<evidence type="ECO:0000313" key="5">
    <source>
        <dbReference type="Proteomes" id="UP001227230"/>
    </source>
</evidence>
<protein>
    <submittedName>
        <fullName evidence="4">Uncharacterized protein</fullName>
    </submittedName>
</protein>
<feature type="region of interest" description="Disordered" evidence="3">
    <location>
        <begin position="277"/>
        <end position="296"/>
    </location>
</feature>
<dbReference type="Proteomes" id="UP001227230">
    <property type="component" value="Chromosome 15"/>
</dbReference>
<name>A0ABY9DC83_VITVI</name>
<evidence type="ECO:0000256" key="3">
    <source>
        <dbReference type="SAM" id="MobiDB-lite"/>
    </source>
</evidence>
<dbReference type="PANTHER" id="PTHR12634:SF8">
    <property type="entry name" value="FIERY MOUNTAIN, ISOFORM D"/>
    <property type="match status" value="1"/>
</dbReference>
<feature type="compositionally biased region" description="Basic and acidic residues" evidence="3">
    <location>
        <begin position="277"/>
        <end position="287"/>
    </location>
</feature>
<evidence type="ECO:0000256" key="1">
    <source>
        <dbReference type="ARBA" id="ARBA00006180"/>
    </source>
</evidence>
<comment type="similarity">
    <text evidence="1">Belongs to the SAPS family.</text>
</comment>